<dbReference type="RefSeq" id="WP_085773637.1">
    <property type="nucleotide sequence ID" value="NZ_AP027149.1"/>
</dbReference>
<evidence type="ECO:0000259" key="2">
    <source>
        <dbReference type="PROSITE" id="PS50110"/>
    </source>
</evidence>
<evidence type="ECO:0000313" key="4">
    <source>
        <dbReference type="Proteomes" id="UP000193978"/>
    </source>
</evidence>
<comment type="caution">
    <text evidence="1">Lacks conserved residue(s) required for the propagation of feature annotation.</text>
</comment>
<name>A0A1W6N1B8_9HYPH</name>
<feature type="domain" description="Response regulatory" evidence="2">
    <location>
        <begin position="15"/>
        <end position="128"/>
    </location>
</feature>
<dbReference type="EMBL" id="CP019948">
    <property type="protein sequence ID" value="ARN83541.1"/>
    <property type="molecule type" value="Genomic_DNA"/>
</dbReference>
<dbReference type="SMART" id="SM00448">
    <property type="entry name" value="REC"/>
    <property type="match status" value="1"/>
</dbReference>
<dbReference type="PROSITE" id="PS50110">
    <property type="entry name" value="RESPONSE_REGULATORY"/>
    <property type="match status" value="1"/>
</dbReference>
<dbReference type="CDD" id="cd00156">
    <property type="entry name" value="REC"/>
    <property type="match status" value="1"/>
</dbReference>
<dbReference type="InterPro" id="IPR011006">
    <property type="entry name" value="CheY-like_superfamily"/>
</dbReference>
<dbReference type="InterPro" id="IPR001789">
    <property type="entry name" value="Sig_transdc_resp-reg_receiver"/>
</dbReference>
<evidence type="ECO:0000313" key="3">
    <source>
        <dbReference type="EMBL" id="ARN83541.1"/>
    </source>
</evidence>
<evidence type="ECO:0000256" key="1">
    <source>
        <dbReference type="PROSITE-ProRule" id="PRU00169"/>
    </source>
</evidence>
<dbReference type="STRING" id="655015.B1812_09990"/>
<dbReference type="Pfam" id="PF00072">
    <property type="entry name" value="Response_reg"/>
    <property type="match status" value="1"/>
</dbReference>
<keyword evidence="4" id="KW-1185">Reference proteome</keyword>
<accession>A0A1W6N1B8</accession>
<sequence length="135" mass="15103">MQIGVESNTAVDNKRIFVIDEDEIIRAAIQFMLHDENETHEAPSLEWAYEKAVDWPPDLVFVSEALMRRHGGALYGEIRERLRGPKIVVVLEPGAVDLAKQCLADGADSVAIKPLRIELMRRKADLLLGRLAESA</sequence>
<protein>
    <recommendedName>
        <fullName evidence="2">Response regulatory domain-containing protein</fullName>
    </recommendedName>
</protein>
<dbReference type="Gene3D" id="3.40.50.2300">
    <property type="match status" value="1"/>
</dbReference>
<proteinExistence type="predicted"/>
<organism evidence="3 4">
    <name type="scientific">Methylocystis bryophila</name>
    <dbReference type="NCBI Taxonomy" id="655015"/>
    <lineage>
        <taxon>Bacteria</taxon>
        <taxon>Pseudomonadati</taxon>
        <taxon>Pseudomonadota</taxon>
        <taxon>Alphaproteobacteria</taxon>
        <taxon>Hyphomicrobiales</taxon>
        <taxon>Methylocystaceae</taxon>
        <taxon>Methylocystis</taxon>
    </lineage>
</organism>
<dbReference type="OrthoDB" id="8563041at2"/>
<dbReference type="Proteomes" id="UP000193978">
    <property type="component" value="Chromosome"/>
</dbReference>
<dbReference type="GO" id="GO:0000160">
    <property type="term" value="P:phosphorelay signal transduction system"/>
    <property type="evidence" value="ECO:0007669"/>
    <property type="project" value="InterPro"/>
</dbReference>
<dbReference type="SUPFAM" id="SSF52172">
    <property type="entry name" value="CheY-like"/>
    <property type="match status" value="1"/>
</dbReference>
<dbReference type="AlphaFoldDB" id="A0A1W6N1B8"/>
<dbReference type="KEGG" id="mbry:B1812_09990"/>
<gene>
    <name evidence="3" type="ORF">B1812_09990</name>
</gene>
<reference evidence="3 4" key="1">
    <citation type="submission" date="2017-02" db="EMBL/GenBank/DDBJ databases">
        <authorList>
            <person name="Peterson S.W."/>
        </authorList>
    </citation>
    <scope>NUCLEOTIDE SEQUENCE [LARGE SCALE GENOMIC DNA]</scope>
    <source>
        <strain evidence="3 4">S285</strain>
    </source>
</reference>